<dbReference type="Proteomes" id="UP000824037">
    <property type="component" value="Unassembled WGS sequence"/>
</dbReference>
<protein>
    <submittedName>
        <fullName evidence="4">AarF/ABC1/UbiB kinase family protein</fullName>
    </submittedName>
</protein>
<evidence type="ECO:0000256" key="1">
    <source>
        <dbReference type="ARBA" id="ARBA00009670"/>
    </source>
</evidence>
<dbReference type="EMBL" id="DXBY01000055">
    <property type="protein sequence ID" value="HIZ34734.1"/>
    <property type="molecule type" value="Genomic_DNA"/>
</dbReference>
<proteinExistence type="inferred from homology"/>
<feature type="transmembrane region" description="Helical" evidence="2">
    <location>
        <begin position="38"/>
        <end position="57"/>
    </location>
</feature>
<dbReference type="SUPFAM" id="SSF56112">
    <property type="entry name" value="Protein kinase-like (PK-like)"/>
    <property type="match status" value="1"/>
</dbReference>
<dbReference type="Pfam" id="PF03109">
    <property type="entry name" value="ABC1"/>
    <property type="match status" value="1"/>
</dbReference>
<organism evidence="4 5">
    <name type="scientific">Candidatus Ruania gallistercoris</name>
    <dbReference type="NCBI Taxonomy" id="2838746"/>
    <lineage>
        <taxon>Bacteria</taxon>
        <taxon>Bacillati</taxon>
        <taxon>Actinomycetota</taxon>
        <taxon>Actinomycetes</taxon>
        <taxon>Micrococcales</taxon>
        <taxon>Ruaniaceae</taxon>
        <taxon>Ruania</taxon>
    </lineage>
</organism>
<keyword evidence="2" id="KW-0472">Membrane</keyword>
<dbReference type="PANTHER" id="PTHR10566:SF113">
    <property type="entry name" value="PROTEIN ACTIVITY OF BC1 COMPLEX KINASE 7, CHLOROPLASTIC"/>
    <property type="match status" value="1"/>
</dbReference>
<dbReference type="PANTHER" id="PTHR10566">
    <property type="entry name" value="CHAPERONE-ACTIVITY OF BC1 COMPLEX CABC1 -RELATED"/>
    <property type="match status" value="1"/>
</dbReference>
<evidence type="ECO:0000313" key="4">
    <source>
        <dbReference type="EMBL" id="HIZ34734.1"/>
    </source>
</evidence>
<reference evidence="4" key="2">
    <citation type="submission" date="2021-04" db="EMBL/GenBank/DDBJ databases">
        <authorList>
            <person name="Gilroy R."/>
        </authorList>
    </citation>
    <scope>NUCLEOTIDE SEQUENCE</scope>
    <source>
        <strain evidence="4">ChiGjej4B4-7305</strain>
    </source>
</reference>
<accession>A0A9D2J3V1</accession>
<feature type="transmembrane region" description="Helical" evidence="2">
    <location>
        <begin position="633"/>
        <end position="656"/>
    </location>
</feature>
<dbReference type="CDD" id="cd05121">
    <property type="entry name" value="ABC1_ADCK3-like"/>
    <property type="match status" value="1"/>
</dbReference>
<gene>
    <name evidence="4" type="ORF">H9815_03060</name>
</gene>
<sequence>MMDVLGAQLYLWSVVVSVLLFALFVRRVMGVRLSLARTVLAALIALFLGPALIALFVPIPSPDADTLTMVLYSGLLAVFILILAMFALAVLEMLLPNGTLPGPVTAWRSLRGRLRRTRRYLRILRIIARHGLVRFLRGGAPRGVGTPEERHELARSLRRALEDGGVTFVKLGQQLSTRRDLLPVEFVTELARLQDDAAPMPWETVAATIADELGGPPEQVLGSIEREPLAAASVAQVHAATTPDGTPVVLKVQRPGIRTQVARDLEILDRMAATLTTHTSWAANLGLSDLMAGFAAALTEELDFRIEQDNLATVAAGVRSSGAERVQVPAALPQWCTARVLVLERMMGDPVGSPRAQATLAGLTAGRRDELATELLHVVLDQLTGHGVFHVDLHPGNLLVTEDGTLAMLDLGSVGRLGSQARASLTRLLAALGLGDSLAAADALLEVVDRPDRVDERRLEQELGEILLRFAPDGSANVTGAVAELFKLVARHRLGIPPQLAAAFRAVATLEGTLSVLAPGFDLVSTARDVGERQLAAAVSPGELKQTAERELATLLPLLRRLPRRMERIVDAAEHGRLQVNTRILAEPADRRFLVRLWHQALLTVLAATAGLMSVVLFAVAPGPMVTETVGLFHVLATALLAGSVILVMRLLVVFFRHDEEVLR</sequence>
<reference evidence="4" key="1">
    <citation type="journal article" date="2021" name="PeerJ">
        <title>Extensive microbial diversity within the chicken gut microbiome revealed by metagenomics and culture.</title>
        <authorList>
            <person name="Gilroy R."/>
            <person name="Ravi A."/>
            <person name="Getino M."/>
            <person name="Pursley I."/>
            <person name="Horton D.L."/>
            <person name="Alikhan N.F."/>
            <person name="Baker D."/>
            <person name="Gharbi K."/>
            <person name="Hall N."/>
            <person name="Watson M."/>
            <person name="Adriaenssens E.M."/>
            <person name="Foster-Nyarko E."/>
            <person name="Jarju S."/>
            <person name="Secka A."/>
            <person name="Antonio M."/>
            <person name="Oren A."/>
            <person name="Chaudhuri R.R."/>
            <person name="La Ragione R."/>
            <person name="Hildebrand F."/>
            <person name="Pallen M.J."/>
        </authorList>
    </citation>
    <scope>NUCLEOTIDE SEQUENCE</scope>
    <source>
        <strain evidence="4">ChiGjej4B4-7305</strain>
    </source>
</reference>
<dbReference type="InterPro" id="IPR011009">
    <property type="entry name" value="Kinase-like_dom_sf"/>
</dbReference>
<dbReference type="AlphaFoldDB" id="A0A9D2J3V1"/>
<dbReference type="InterPro" id="IPR004147">
    <property type="entry name" value="ABC1_dom"/>
</dbReference>
<evidence type="ECO:0000256" key="2">
    <source>
        <dbReference type="SAM" id="Phobius"/>
    </source>
</evidence>
<dbReference type="Gene3D" id="1.10.510.10">
    <property type="entry name" value="Transferase(Phosphotransferase) domain 1"/>
    <property type="match status" value="1"/>
</dbReference>
<evidence type="ECO:0000313" key="5">
    <source>
        <dbReference type="Proteomes" id="UP000824037"/>
    </source>
</evidence>
<feature type="transmembrane region" description="Helical" evidence="2">
    <location>
        <begin position="69"/>
        <end position="91"/>
    </location>
</feature>
<keyword evidence="2" id="KW-1133">Transmembrane helix</keyword>
<keyword evidence="2" id="KW-0812">Transmembrane</keyword>
<dbReference type="InterPro" id="IPR050154">
    <property type="entry name" value="UbiB_kinase"/>
</dbReference>
<feature type="domain" description="ABC1 atypical kinase-like" evidence="3">
    <location>
        <begin position="192"/>
        <end position="438"/>
    </location>
</feature>
<feature type="transmembrane region" description="Helical" evidence="2">
    <location>
        <begin position="601"/>
        <end position="621"/>
    </location>
</feature>
<evidence type="ECO:0000259" key="3">
    <source>
        <dbReference type="Pfam" id="PF03109"/>
    </source>
</evidence>
<comment type="caution">
    <text evidence="4">The sequence shown here is derived from an EMBL/GenBank/DDBJ whole genome shotgun (WGS) entry which is preliminary data.</text>
</comment>
<comment type="similarity">
    <text evidence="1">Belongs to the protein kinase superfamily. ADCK protein kinase family.</text>
</comment>
<feature type="transmembrane region" description="Helical" evidence="2">
    <location>
        <begin position="6"/>
        <end position="26"/>
    </location>
</feature>
<dbReference type="GO" id="GO:0016301">
    <property type="term" value="F:kinase activity"/>
    <property type="evidence" value="ECO:0007669"/>
    <property type="project" value="UniProtKB-KW"/>
</dbReference>
<keyword evidence="4" id="KW-0418">Kinase</keyword>
<keyword evidence="4" id="KW-0808">Transferase</keyword>
<name>A0A9D2J3V1_9MICO</name>